<proteinExistence type="inferred from homology"/>
<dbReference type="Gene3D" id="3.10.129.10">
    <property type="entry name" value="Hotdog Thioesterase"/>
    <property type="match status" value="1"/>
</dbReference>
<evidence type="ECO:0000313" key="3">
    <source>
        <dbReference type="EMBL" id="HGY54982.1"/>
    </source>
</evidence>
<evidence type="ECO:0000256" key="2">
    <source>
        <dbReference type="ARBA" id="ARBA00022801"/>
    </source>
</evidence>
<comment type="caution">
    <text evidence="3">The sequence shown here is derived from an EMBL/GenBank/DDBJ whole genome shotgun (WGS) entry which is preliminary data.</text>
</comment>
<dbReference type="NCBIfam" id="TIGR00051">
    <property type="entry name" value="YbgC/FadM family acyl-CoA thioesterase"/>
    <property type="match status" value="1"/>
</dbReference>
<organism evidence="3">
    <name type="scientific">Caldithrix abyssi</name>
    <dbReference type="NCBI Taxonomy" id="187145"/>
    <lineage>
        <taxon>Bacteria</taxon>
        <taxon>Pseudomonadati</taxon>
        <taxon>Calditrichota</taxon>
        <taxon>Calditrichia</taxon>
        <taxon>Calditrichales</taxon>
        <taxon>Calditrichaceae</taxon>
        <taxon>Caldithrix</taxon>
    </lineage>
</organism>
<dbReference type="InterPro" id="IPR029069">
    <property type="entry name" value="HotDog_dom_sf"/>
</dbReference>
<dbReference type="PIRSF" id="PIRSF003230">
    <property type="entry name" value="YbgC"/>
    <property type="match status" value="1"/>
</dbReference>
<dbReference type="Pfam" id="PF13279">
    <property type="entry name" value="4HBT_2"/>
    <property type="match status" value="1"/>
</dbReference>
<dbReference type="CDD" id="cd00586">
    <property type="entry name" value="4HBT"/>
    <property type="match status" value="1"/>
</dbReference>
<dbReference type="AlphaFoldDB" id="A0A7V4UCS5"/>
<evidence type="ECO:0000256" key="1">
    <source>
        <dbReference type="ARBA" id="ARBA00005953"/>
    </source>
</evidence>
<dbReference type="Proteomes" id="UP000885779">
    <property type="component" value="Unassembled WGS sequence"/>
</dbReference>
<dbReference type="GO" id="GO:0047617">
    <property type="term" value="F:fatty acyl-CoA hydrolase activity"/>
    <property type="evidence" value="ECO:0007669"/>
    <property type="project" value="TreeGrafter"/>
</dbReference>
<dbReference type="SUPFAM" id="SSF54637">
    <property type="entry name" value="Thioesterase/thiol ester dehydrase-isomerase"/>
    <property type="match status" value="1"/>
</dbReference>
<reference evidence="3" key="1">
    <citation type="journal article" date="2020" name="mSystems">
        <title>Genome- and Community-Level Interaction Insights into Carbon Utilization and Element Cycling Functions of Hydrothermarchaeota in Hydrothermal Sediment.</title>
        <authorList>
            <person name="Zhou Z."/>
            <person name="Liu Y."/>
            <person name="Xu W."/>
            <person name="Pan J."/>
            <person name="Luo Z.H."/>
            <person name="Li M."/>
        </authorList>
    </citation>
    <scope>NUCLEOTIDE SEQUENCE [LARGE SCALE GENOMIC DNA]</scope>
    <source>
        <strain evidence="3">HyVt-577</strain>
    </source>
</reference>
<dbReference type="InterPro" id="IPR006684">
    <property type="entry name" value="YbgC/YbaW"/>
</dbReference>
<sequence>MENHFVTTLKVRTYECDLYGHVNNAVFLNYFEMARVEFLYYLGFSLQSLKKEGFLLPIVKIEIEYKKPVFPGEELELALDWTRKGKTSATFRQVAKRNGETVAAADVTWVVTDLRGKPIDFPETLLRAFNEKVRANKTS</sequence>
<name>A0A7V4UCS5_CALAY</name>
<comment type="similarity">
    <text evidence="1">Belongs to the 4-hydroxybenzoyl-CoA thioesterase family.</text>
</comment>
<accession>A0A7V4UCS5</accession>
<dbReference type="PANTHER" id="PTHR31793">
    <property type="entry name" value="4-HYDROXYBENZOYL-COA THIOESTERASE FAMILY MEMBER"/>
    <property type="match status" value="1"/>
</dbReference>
<protein>
    <submittedName>
        <fullName evidence="3">Acyl-CoA thioesterase</fullName>
    </submittedName>
</protein>
<gene>
    <name evidence="3" type="ORF">ENK44_04730</name>
</gene>
<dbReference type="InterPro" id="IPR050563">
    <property type="entry name" value="4-hydroxybenzoyl-CoA_TE"/>
</dbReference>
<dbReference type="EMBL" id="DRQG01000039">
    <property type="protein sequence ID" value="HGY54982.1"/>
    <property type="molecule type" value="Genomic_DNA"/>
</dbReference>
<dbReference type="PANTHER" id="PTHR31793:SF27">
    <property type="entry name" value="NOVEL THIOESTERASE SUPERFAMILY DOMAIN AND SAPOSIN A-TYPE DOMAIN CONTAINING PROTEIN (0610012H03RIK)"/>
    <property type="match status" value="1"/>
</dbReference>
<keyword evidence="2" id="KW-0378">Hydrolase</keyword>